<keyword evidence="1" id="KW-1133">Transmembrane helix</keyword>
<organism evidence="2">
    <name type="scientific">uncultured Caudovirales phage</name>
    <dbReference type="NCBI Taxonomy" id="2100421"/>
    <lineage>
        <taxon>Viruses</taxon>
        <taxon>Duplodnaviria</taxon>
        <taxon>Heunggongvirae</taxon>
        <taxon>Uroviricota</taxon>
        <taxon>Caudoviricetes</taxon>
        <taxon>Peduoviridae</taxon>
        <taxon>Maltschvirus</taxon>
        <taxon>Maltschvirus maltsch</taxon>
    </lineage>
</organism>
<gene>
    <name evidence="2" type="ORF">UFOVP1155_35</name>
</gene>
<evidence type="ECO:0000256" key="1">
    <source>
        <dbReference type="SAM" id="Phobius"/>
    </source>
</evidence>
<sequence>MPLDKEATKDAIKEALHEWLDEKYSMFGKWSFHGILAMLLVGCVYLFMISNGWHK</sequence>
<accession>A0A6J5QSM9</accession>
<keyword evidence="1" id="KW-0472">Membrane</keyword>
<name>A0A6J5QSM9_9CAUD</name>
<protein>
    <submittedName>
        <fullName evidence="2">Uncharacterized protein</fullName>
    </submittedName>
</protein>
<keyword evidence="1" id="KW-0812">Transmembrane</keyword>
<dbReference type="EMBL" id="LR797111">
    <property type="protein sequence ID" value="CAB4187543.1"/>
    <property type="molecule type" value="Genomic_DNA"/>
</dbReference>
<evidence type="ECO:0000313" key="2">
    <source>
        <dbReference type="EMBL" id="CAB4187543.1"/>
    </source>
</evidence>
<proteinExistence type="predicted"/>
<reference evidence="2" key="1">
    <citation type="submission" date="2020-05" db="EMBL/GenBank/DDBJ databases">
        <authorList>
            <person name="Chiriac C."/>
            <person name="Salcher M."/>
            <person name="Ghai R."/>
            <person name="Kavagutti S V."/>
        </authorList>
    </citation>
    <scope>NUCLEOTIDE SEQUENCE</scope>
</reference>
<feature type="transmembrane region" description="Helical" evidence="1">
    <location>
        <begin position="30"/>
        <end position="49"/>
    </location>
</feature>